<keyword evidence="2" id="KW-1185">Reference proteome</keyword>
<proteinExistence type="predicted"/>
<accession>A0ABW3YHZ2</accession>
<dbReference type="RefSeq" id="WP_377572252.1">
    <property type="nucleotide sequence ID" value="NZ_JBHTMP010000027.1"/>
</dbReference>
<sequence>MTFIRRLVRDLSERRKSPVVLVRRGLALVRSEPAVLRRQVGLGCRPARGDEIVRQVAGLLAARAGAR</sequence>
<evidence type="ECO:0000313" key="1">
    <source>
        <dbReference type="EMBL" id="MFD1323105.1"/>
    </source>
</evidence>
<name>A0ABW3YHZ2_9ACTN</name>
<evidence type="ECO:0000313" key="2">
    <source>
        <dbReference type="Proteomes" id="UP001597260"/>
    </source>
</evidence>
<gene>
    <name evidence="1" type="ORF">ACFQ4H_18605</name>
</gene>
<protein>
    <submittedName>
        <fullName evidence="1">Uncharacterized protein</fullName>
    </submittedName>
</protein>
<comment type="caution">
    <text evidence="1">The sequence shown here is derived from an EMBL/GenBank/DDBJ whole genome shotgun (WGS) entry which is preliminary data.</text>
</comment>
<dbReference type="EMBL" id="JBHTMP010000027">
    <property type="protein sequence ID" value="MFD1323105.1"/>
    <property type="molecule type" value="Genomic_DNA"/>
</dbReference>
<organism evidence="1 2">
    <name type="scientific">Micromonospora sonneratiae</name>
    <dbReference type="NCBI Taxonomy" id="1184706"/>
    <lineage>
        <taxon>Bacteria</taxon>
        <taxon>Bacillati</taxon>
        <taxon>Actinomycetota</taxon>
        <taxon>Actinomycetes</taxon>
        <taxon>Micromonosporales</taxon>
        <taxon>Micromonosporaceae</taxon>
        <taxon>Micromonospora</taxon>
    </lineage>
</organism>
<reference evidence="2" key="1">
    <citation type="journal article" date="2019" name="Int. J. Syst. Evol. Microbiol.">
        <title>The Global Catalogue of Microorganisms (GCM) 10K type strain sequencing project: providing services to taxonomists for standard genome sequencing and annotation.</title>
        <authorList>
            <consortium name="The Broad Institute Genomics Platform"/>
            <consortium name="The Broad Institute Genome Sequencing Center for Infectious Disease"/>
            <person name="Wu L."/>
            <person name="Ma J."/>
        </authorList>
    </citation>
    <scope>NUCLEOTIDE SEQUENCE [LARGE SCALE GENOMIC DNA]</scope>
    <source>
        <strain evidence="2">JCM 31037</strain>
    </source>
</reference>
<dbReference type="Proteomes" id="UP001597260">
    <property type="component" value="Unassembled WGS sequence"/>
</dbReference>